<accession>A0A8J8M8Z2</accession>
<dbReference type="Pfam" id="PF00149">
    <property type="entry name" value="Metallophos"/>
    <property type="match status" value="1"/>
</dbReference>
<dbReference type="Gene3D" id="3.60.21.10">
    <property type="match status" value="1"/>
</dbReference>
<keyword evidence="3" id="KW-1185">Reference proteome</keyword>
<reference evidence="2 3" key="1">
    <citation type="submission" date="2020-07" db="EMBL/GenBank/DDBJ databases">
        <title>Vallitalea guaymasensis genome.</title>
        <authorList>
            <person name="Postec A."/>
        </authorList>
    </citation>
    <scope>NUCLEOTIDE SEQUENCE [LARGE SCALE GENOMIC DNA]</scope>
    <source>
        <strain evidence="2 3">Ra1766G1</strain>
    </source>
</reference>
<protein>
    <submittedName>
        <fullName evidence="2">Metallophosphoesterase family protein</fullName>
    </submittedName>
</protein>
<sequence>MRYAIISDIHGNLHALQAVLKDIRESNIDKYIFVGDYFGDLPYPNEVTDIIKVLNKKYIVSGNKEGYLTNLQENNKDEWIHNQFKVLYWNYKELRKDNLDYLLQLPEKKIVCQDNTKKILILHSITSLFKETKLDLLTSSKYAERMDKFNFEHEDYLKYVKNIILTDKKLMKKLESIDADIIVFGHTHIQWYININGKILINAGSCGLPLDLKTTAPYTILDISSNRIIIEEHRVKYDIQNLIEEFKKSMLYEYAKGWSNIVIEELRNGRDEITFFFRYVIEVAKNHGSHSWPIENEIWNKAINSWFERNNSKDKYLL</sequence>
<dbReference type="GO" id="GO:0016791">
    <property type="term" value="F:phosphatase activity"/>
    <property type="evidence" value="ECO:0007669"/>
    <property type="project" value="TreeGrafter"/>
</dbReference>
<dbReference type="EMBL" id="CP058561">
    <property type="protein sequence ID" value="QUH28499.1"/>
    <property type="molecule type" value="Genomic_DNA"/>
</dbReference>
<gene>
    <name evidence="2" type="ORF">HYG85_05985</name>
</gene>
<evidence type="ECO:0000313" key="3">
    <source>
        <dbReference type="Proteomes" id="UP000677305"/>
    </source>
</evidence>
<dbReference type="InterPro" id="IPR004843">
    <property type="entry name" value="Calcineurin-like_PHP"/>
</dbReference>
<feature type="domain" description="Calcineurin-like phosphoesterase" evidence="1">
    <location>
        <begin position="1"/>
        <end position="189"/>
    </location>
</feature>
<name>A0A8J8M8Z2_9FIRM</name>
<proteinExistence type="predicted"/>
<organism evidence="2 3">
    <name type="scientific">Vallitalea guaymasensis</name>
    <dbReference type="NCBI Taxonomy" id="1185412"/>
    <lineage>
        <taxon>Bacteria</taxon>
        <taxon>Bacillati</taxon>
        <taxon>Bacillota</taxon>
        <taxon>Clostridia</taxon>
        <taxon>Lachnospirales</taxon>
        <taxon>Vallitaleaceae</taxon>
        <taxon>Vallitalea</taxon>
    </lineage>
</organism>
<evidence type="ECO:0000313" key="2">
    <source>
        <dbReference type="EMBL" id="QUH28499.1"/>
    </source>
</evidence>
<dbReference type="KEGG" id="vgu:HYG85_05985"/>
<dbReference type="SUPFAM" id="SSF56300">
    <property type="entry name" value="Metallo-dependent phosphatases"/>
    <property type="match status" value="1"/>
</dbReference>
<dbReference type="Proteomes" id="UP000677305">
    <property type="component" value="Chromosome"/>
</dbReference>
<dbReference type="PANTHER" id="PTHR42850:SF2">
    <property type="entry name" value="BLL5683 PROTEIN"/>
    <property type="match status" value="1"/>
</dbReference>
<evidence type="ECO:0000259" key="1">
    <source>
        <dbReference type="Pfam" id="PF00149"/>
    </source>
</evidence>
<dbReference type="InterPro" id="IPR029052">
    <property type="entry name" value="Metallo-depent_PP-like"/>
</dbReference>
<dbReference type="PANTHER" id="PTHR42850">
    <property type="entry name" value="METALLOPHOSPHOESTERASE"/>
    <property type="match status" value="1"/>
</dbReference>
<dbReference type="InterPro" id="IPR050126">
    <property type="entry name" value="Ap4A_hydrolase"/>
</dbReference>
<dbReference type="AlphaFoldDB" id="A0A8J8M8Z2"/>
<dbReference type="GO" id="GO:0005737">
    <property type="term" value="C:cytoplasm"/>
    <property type="evidence" value="ECO:0007669"/>
    <property type="project" value="TreeGrafter"/>
</dbReference>
<dbReference type="RefSeq" id="WP_212692718.1">
    <property type="nucleotide sequence ID" value="NZ_CP058561.1"/>
</dbReference>